<proteinExistence type="predicted"/>
<dbReference type="EMBL" id="JAPRFR010000002">
    <property type="protein sequence ID" value="MCZ0725974.1"/>
    <property type="molecule type" value="Genomic_DNA"/>
</dbReference>
<evidence type="ECO:0000256" key="1">
    <source>
        <dbReference type="SAM" id="MobiDB-lite"/>
    </source>
</evidence>
<accession>A0A9X3FVG9</accession>
<feature type="region of interest" description="Disordered" evidence="1">
    <location>
        <begin position="18"/>
        <end position="46"/>
    </location>
</feature>
<reference evidence="2" key="1">
    <citation type="submission" date="2022-12" db="EMBL/GenBank/DDBJ databases">
        <title>Description and comparative metabolic analysis of Aerococcus sp. nov., isolated from the feces of a pig.</title>
        <authorList>
            <person name="Chang Y.-H."/>
        </authorList>
    </citation>
    <scope>NUCLEOTIDE SEQUENCE</scope>
    <source>
        <strain evidence="2">YH-aer222</strain>
    </source>
</reference>
<keyword evidence="3" id="KW-1185">Reference proteome</keyword>
<dbReference type="Proteomes" id="UP001146670">
    <property type="component" value="Unassembled WGS sequence"/>
</dbReference>
<evidence type="ECO:0000313" key="3">
    <source>
        <dbReference type="Proteomes" id="UP001146670"/>
    </source>
</evidence>
<dbReference type="RefSeq" id="WP_268752305.1">
    <property type="nucleotide sequence ID" value="NZ_JAPRFQ010000002.1"/>
</dbReference>
<comment type="caution">
    <text evidence="2">The sequence shown here is derived from an EMBL/GenBank/DDBJ whole genome shotgun (WGS) entry which is preliminary data.</text>
</comment>
<sequence length="46" mass="4939">MVAAILMAHSEMDADPAIASSTKQGVTKVAKNRSLGPRRERCQKAI</sequence>
<organism evidence="2 3">
    <name type="scientific">Aerococcus kribbianus</name>
    <dbReference type="NCBI Taxonomy" id="2999064"/>
    <lineage>
        <taxon>Bacteria</taxon>
        <taxon>Bacillati</taxon>
        <taxon>Bacillota</taxon>
        <taxon>Bacilli</taxon>
        <taxon>Lactobacillales</taxon>
        <taxon>Aerococcaceae</taxon>
        <taxon>Aerococcus</taxon>
    </lineage>
</organism>
<gene>
    <name evidence="2" type="ORF">OW157_05240</name>
</gene>
<evidence type="ECO:0000313" key="2">
    <source>
        <dbReference type="EMBL" id="MCZ0725974.1"/>
    </source>
</evidence>
<name>A0A9X3FVG9_9LACT</name>
<protein>
    <submittedName>
        <fullName evidence="2">Uncharacterized protein</fullName>
    </submittedName>
</protein>
<dbReference type="AlphaFoldDB" id="A0A9X3FVG9"/>
<feature type="compositionally biased region" description="Basic and acidic residues" evidence="1">
    <location>
        <begin position="37"/>
        <end position="46"/>
    </location>
</feature>